<dbReference type="AlphaFoldDB" id="A0A7X0RGG4"/>
<dbReference type="EMBL" id="JACKXE010000001">
    <property type="protein sequence ID" value="MBB6627817.1"/>
    <property type="molecule type" value="Genomic_DNA"/>
</dbReference>
<reference evidence="1 2" key="1">
    <citation type="submission" date="2020-08" db="EMBL/GenBank/DDBJ databases">
        <authorList>
            <person name="Seo M.-J."/>
        </authorList>
    </citation>
    <scope>NUCLEOTIDE SEQUENCE [LARGE SCALE GENOMIC DNA]</scope>
    <source>
        <strain evidence="1 2">KIGAM211</strain>
    </source>
</reference>
<evidence type="ECO:0000313" key="1">
    <source>
        <dbReference type="EMBL" id="MBB6627817.1"/>
    </source>
</evidence>
<gene>
    <name evidence="1" type="ORF">H5V45_10860</name>
</gene>
<comment type="caution">
    <text evidence="1">The sequence shown here is derived from an EMBL/GenBank/DDBJ whole genome shotgun (WGS) entry which is preliminary data.</text>
</comment>
<name>A0A7X0RGG4_9ACTN</name>
<organism evidence="1 2">
    <name type="scientific">Nocardioides luti</name>
    <dbReference type="NCBI Taxonomy" id="2761101"/>
    <lineage>
        <taxon>Bacteria</taxon>
        <taxon>Bacillati</taxon>
        <taxon>Actinomycetota</taxon>
        <taxon>Actinomycetes</taxon>
        <taxon>Propionibacteriales</taxon>
        <taxon>Nocardioidaceae</taxon>
        <taxon>Nocardioides</taxon>
    </lineage>
</organism>
<accession>A0A7X0RGG4</accession>
<dbReference type="RefSeq" id="WP_185252940.1">
    <property type="nucleotide sequence ID" value="NZ_JACKXE010000001.1"/>
</dbReference>
<protein>
    <submittedName>
        <fullName evidence="1">Uncharacterized protein</fullName>
    </submittedName>
</protein>
<keyword evidence="2" id="KW-1185">Reference proteome</keyword>
<dbReference type="Proteomes" id="UP000523955">
    <property type="component" value="Unassembled WGS sequence"/>
</dbReference>
<proteinExistence type="predicted"/>
<evidence type="ECO:0000313" key="2">
    <source>
        <dbReference type="Proteomes" id="UP000523955"/>
    </source>
</evidence>
<sequence>MTATPSRSTTGMPGALHALALVLDASPTAGVPLGNWRWVVRQRLAVLRDLLVVEGEHPEDGWLAARGGAALRERNTLLTRMSRLAPRVLEDPDLGAVRADLRRLLLDVTHHVQRLHDLAYDAVELELGGSE</sequence>